<sequence>MGAFGMILEIILPLFKKKTRKDFHTKFGTMTCEFGKDDQCFYWHIYTDRFNENKYSTSLWIEGSQIKPDQILLEKANQLIIDIKGYTDIVQNECDSKFTSKKIVLNKGYNVDDIDFSLEGKLEIEYSSDEQDMVSVVFNAKKIQKLELY</sequence>
<reference evidence="2" key="1">
    <citation type="journal article" date="2019" name="Int. J. Syst. Evol. Microbiol.">
        <title>The Global Catalogue of Microorganisms (GCM) 10K type strain sequencing project: providing services to taxonomists for standard genome sequencing and annotation.</title>
        <authorList>
            <consortium name="The Broad Institute Genomics Platform"/>
            <consortium name="The Broad Institute Genome Sequencing Center for Infectious Disease"/>
            <person name="Wu L."/>
            <person name="Ma J."/>
        </authorList>
    </citation>
    <scope>NUCLEOTIDE SEQUENCE [LARGE SCALE GENOMIC DNA]</scope>
    <source>
        <strain evidence="2">CCUG 49679</strain>
    </source>
</reference>
<comment type="caution">
    <text evidence="1">The sequence shown here is derived from an EMBL/GenBank/DDBJ whole genome shotgun (WGS) entry which is preliminary data.</text>
</comment>
<accession>A0ABW1PJN8</accession>
<keyword evidence="2" id="KW-1185">Reference proteome</keyword>
<proteinExistence type="predicted"/>
<dbReference type="EMBL" id="JBHSQB010000004">
    <property type="protein sequence ID" value="MFC6095845.1"/>
    <property type="molecule type" value="Genomic_DNA"/>
</dbReference>
<name>A0ABW1PJN8_9FLAO</name>
<dbReference type="Proteomes" id="UP001596287">
    <property type="component" value="Unassembled WGS sequence"/>
</dbReference>
<protein>
    <submittedName>
        <fullName evidence="1">Uncharacterized protein</fullName>
    </submittedName>
</protein>
<gene>
    <name evidence="1" type="ORF">ACFPVY_04235</name>
</gene>
<organism evidence="1 2">
    <name type="scientific">Flavobacterium qiangtangense</name>
    <dbReference type="NCBI Taxonomy" id="1442595"/>
    <lineage>
        <taxon>Bacteria</taxon>
        <taxon>Pseudomonadati</taxon>
        <taxon>Bacteroidota</taxon>
        <taxon>Flavobacteriia</taxon>
        <taxon>Flavobacteriales</taxon>
        <taxon>Flavobacteriaceae</taxon>
        <taxon>Flavobacterium</taxon>
    </lineage>
</organism>
<dbReference type="RefSeq" id="WP_379790523.1">
    <property type="nucleotide sequence ID" value="NZ_JBHSQB010000004.1"/>
</dbReference>
<evidence type="ECO:0000313" key="2">
    <source>
        <dbReference type="Proteomes" id="UP001596287"/>
    </source>
</evidence>
<evidence type="ECO:0000313" key="1">
    <source>
        <dbReference type="EMBL" id="MFC6095845.1"/>
    </source>
</evidence>